<sequence>MMLQVTNLRASYDGVLALSKVDLEVKAGSIVALVGGNGNGKSTTLRAIAGLNKPDAGQISFERQDIGKIPSFDRVKLGLSLVPEGRRLFPRLTVERNLELGAYTRTDSTEVAASLDEMYATFPILKERRHQLAGTMSGGEQQMLAIGRGLMAKPRLLLLDEPSWGIAPKFVTKVLDTIQQINAKGVSILLVEQNLHKALDIAHYGYVIQTGRIVMEGSGDELLHNEDIKKAYLGGL</sequence>
<keyword evidence="3" id="KW-1003">Cell membrane</keyword>
<reference evidence="8 9" key="1">
    <citation type="submission" date="2023-07" db="EMBL/GenBank/DDBJ databases">
        <title>Sorghum-associated microbial communities from plants grown in Nebraska, USA.</title>
        <authorList>
            <person name="Schachtman D."/>
        </authorList>
    </citation>
    <scope>NUCLEOTIDE SEQUENCE [LARGE SCALE GENOMIC DNA]</scope>
    <source>
        <strain evidence="8 9">596</strain>
    </source>
</reference>
<keyword evidence="2" id="KW-0813">Transport</keyword>
<feature type="domain" description="ABC transporter" evidence="7">
    <location>
        <begin position="3"/>
        <end position="235"/>
    </location>
</feature>
<evidence type="ECO:0000256" key="3">
    <source>
        <dbReference type="ARBA" id="ARBA00022475"/>
    </source>
</evidence>
<dbReference type="PROSITE" id="PS50893">
    <property type="entry name" value="ABC_TRANSPORTER_2"/>
    <property type="match status" value="1"/>
</dbReference>
<dbReference type="SMART" id="SM00382">
    <property type="entry name" value="AAA"/>
    <property type="match status" value="1"/>
</dbReference>
<dbReference type="SUPFAM" id="SSF52540">
    <property type="entry name" value="P-loop containing nucleoside triphosphate hydrolases"/>
    <property type="match status" value="1"/>
</dbReference>
<keyword evidence="4" id="KW-0547">Nucleotide-binding</keyword>
<dbReference type="InterPro" id="IPR003439">
    <property type="entry name" value="ABC_transporter-like_ATP-bd"/>
</dbReference>
<evidence type="ECO:0000313" key="9">
    <source>
        <dbReference type="Proteomes" id="UP001260715"/>
    </source>
</evidence>
<evidence type="ECO:0000256" key="2">
    <source>
        <dbReference type="ARBA" id="ARBA00022448"/>
    </source>
</evidence>
<dbReference type="Gene3D" id="3.40.50.300">
    <property type="entry name" value="P-loop containing nucleotide triphosphate hydrolases"/>
    <property type="match status" value="1"/>
</dbReference>
<dbReference type="PANTHER" id="PTHR43820:SF4">
    <property type="entry name" value="HIGH-AFFINITY BRANCHED-CHAIN AMINO ACID TRANSPORT ATP-BINDING PROTEIN LIVF"/>
    <property type="match status" value="1"/>
</dbReference>
<dbReference type="InterPro" id="IPR003593">
    <property type="entry name" value="AAA+_ATPase"/>
</dbReference>
<comment type="caution">
    <text evidence="8">The sequence shown here is derived from an EMBL/GenBank/DDBJ whole genome shotgun (WGS) entry which is preliminary data.</text>
</comment>
<dbReference type="InterPro" id="IPR052156">
    <property type="entry name" value="BCAA_Transport_ATP-bd_LivF"/>
</dbReference>
<dbReference type="PROSITE" id="PS00211">
    <property type="entry name" value="ABC_TRANSPORTER_1"/>
    <property type="match status" value="1"/>
</dbReference>
<dbReference type="InterPro" id="IPR027417">
    <property type="entry name" value="P-loop_NTPase"/>
</dbReference>
<evidence type="ECO:0000256" key="5">
    <source>
        <dbReference type="ARBA" id="ARBA00022840"/>
    </source>
</evidence>
<organism evidence="8 9">
    <name type="scientific">Herbaspirillum frisingense</name>
    <dbReference type="NCBI Taxonomy" id="92645"/>
    <lineage>
        <taxon>Bacteria</taxon>
        <taxon>Pseudomonadati</taxon>
        <taxon>Pseudomonadota</taxon>
        <taxon>Betaproteobacteria</taxon>
        <taxon>Burkholderiales</taxon>
        <taxon>Oxalobacteraceae</taxon>
        <taxon>Herbaspirillum</taxon>
    </lineage>
</organism>
<dbReference type="PANTHER" id="PTHR43820">
    <property type="entry name" value="HIGH-AFFINITY BRANCHED-CHAIN AMINO ACID TRANSPORT ATP-BINDING PROTEIN LIVF"/>
    <property type="match status" value="1"/>
</dbReference>
<dbReference type="CDD" id="cd03224">
    <property type="entry name" value="ABC_TM1139_LivF_branched"/>
    <property type="match status" value="1"/>
</dbReference>
<dbReference type="EMBL" id="JAVDSJ010000004">
    <property type="protein sequence ID" value="MDR6584925.1"/>
    <property type="molecule type" value="Genomic_DNA"/>
</dbReference>
<evidence type="ECO:0000256" key="1">
    <source>
        <dbReference type="ARBA" id="ARBA00005417"/>
    </source>
</evidence>
<keyword evidence="6" id="KW-0029">Amino-acid transport</keyword>
<keyword evidence="9" id="KW-1185">Reference proteome</keyword>
<name>A0ABU1PGL3_9BURK</name>
<evidence type="ECO:0000259" key="7">
    <source>
        <dbReference type="PROSITE" id="PS50893"/>
    </source>
</evidence>
<evidence type="ECO:0000313" key="8">
    <source>
        <dbReference type="EMBL" id="MDR6584925.1"/>
    </source>
</evidence>
<proteinExistence type="inferred from homology"/>
<accession>A0ABU1PGL3</accession>
<dbReference type="Proteomes" id="UP001260715">
    <property type="component" value="Unassembled WGS sequence"/>
</dbReference>
<dbReference type="InterPro" id="IPR017871">
    <property type="entry name" value="ABC_transporter-like_CS"/>
</dbReference>
<keyword evidence="5 8" id="KW-0067">ATP-binding</keyword>
<evidence type="ECO:0000256" key="4">
    <source>
        <dbReference type="ARBA" id="ARBA00022741"/>
    </source>
</evidence>
<comment type="similarity">
    <text evidence="1">Belongs to the ABC transporter superfamily.</text>
</comment>
<protein>
    <submittedName>
        <fullName evidence="8">Branched-chain amino acid transport system ATP-binding protein</fullName>
    </submittedName>
</protein>
<dbReference type="Pfam" id="PF00005">
    <property type="entry name" value="ABC_tran"/>
    <property type="match status" value="1"/>
</dbReference>
<gene>
    <name evidence="8" type="ORF">J2W50_003141</name>
</gene>
<keyword evidence="3" id="KW-0472">Membrane</keyword>
<dbReference type="GO" id="GO:0005524">
    <property type="term" value="F:ATP binding"/>
    <property type="evidence" value="ECO:0007669"/>
    <property type="project" value="UniProtKB-KW"/>
</dbReference>
<evidence type="ECO:0000256" key="6">
    <source>
        <dbReference type="ARBA" id="ARBA00022970"/>
    </source>
</evidence>